<evidence type="ECO:0000256" key="4">
    <source>
        <dbReference type="ARBA" id="ARBA00022692"/>
    </source>
</evidence>
<feature type="transmembrane region" description="Helical" evidence="12">
    <location>
        <begin position="196"/>
        <end position="218"/>
    </location>
</feature>
<dbReference type="InterPro" id="IPR050382">
    <property type="entry name" value="MFS_Na/Anion_cotransporter"/>
</dbReference>
<dbReference type="Gene3D" id="1.20.1250.20">
    <property type="entry name" value="MFS general substrate transporter like domains"/>
    <property type="match status" value="2"/>
</dbReference>
<keyword evidence="9" id="KW-0406">Ion transport</keyword>
<evidence type="ECO:0000259" key="13">
    <source>
        <dbReference type="PROSITE" id="PS50850"/>
    </source>
</evidence>
<keyword evidence="3" id="KW-0813">Transport</keyword>
<gene>
    <name evidence="14" type="ORF">NQ315_001833</name>
</gene>
<feature type="transmembrane region" description="Helical" evidence="12">
    <location>
        <begin position="106"/>
        <end position="129"/>
    </location>
</feature>
<feature type="transmembrane region" description="Helical" evidence="12">
    <location>
        <begin position="168"/>
        <end position="190"/>
    </location>
</feature>
<dbReference type="Proteomes" id="UP001159042">
    <property type="component" value="Unassembled WGS sequence"/>
</dbReference>
<evidence type="ECO:0000256" key="10">
    <source>
        <dbReference type="ARBA" id="ARBA00054632"/>
    </source>
</evidence>
<comment type="subcellular location">
    <subcellularLocation>
        <location evidence="1">Membrane</location>
        <topology evidence="1">Multi-pass membrane protein</topology>
    </subcellularLocation>
</comment>
<dbReference type="GO" id="GO:0006814">
    <property type="term" value="P:sodium ion transport"/>
    <property type="evidence" value="ECO:0007669"/>
    <property type="project" value="UniProtKB-KW"/>
</dbReference>
<dbReference type="EMBL" id="JANEYG010000005">
    <property type="protein sequence ID" value="KAJ8923276.1"/>
    <property type="molecule type" value="Genomic_DNA"/>
</dbReference>
<comment type="caution">
    <text evidence="14">The sequence shown here is derived from an EMBL/GenBank/DDBJ whole genome shotgun (WGS) entry which is preliminary data.</text>
</comment>
<keyword evidence="4 12" id="KW-0812">Transmembrane</keyword>
<name>A0AAV8WC52_9CUCU</name>
<feature type="transmembrane region" description="Helical" evidence="12">
    <location>
        <begin position="337"/>
        <end position="357"/>
    </location>
</feature>
<evidence type="ECO:0000256" key="12">
    <source>
        <dbReference type="SAM" id="Phobius"/>
    </source>
</evidence>
<feature type="transmembrane region" description="Helical" evidence="12">
    <location>
        <begin position="432"/>
        <end position="450"/>
    </location>
</feature>
<dbReference type="InterPro" id="IPR020846">
    <property type="entry name" value="MFS_dom"/>
</dbReference>
<dbReference type="GO" id="GO:0006820">
    <property type="term" value="P:monoatomic anion transport"/>
    <property type="evidence" value="ECO:0007669"/>
    <property type="project" value="TreeGrafter"/>
</dbReference>
<evidence type="ECO:0000256" key="3">
    <source>
        <dbReference type="ARBA" id="ARBA00022448"/>
    </source>
</evidence>
<dbReference type="SUPFAM" id="SSF103473">
    <property type="entry name" value="MFS general substrate transporter"/>
    <property type="match status" value="1"/>
</dbReference>
<dbReference type="InterPro" id="IPR011701">
    <property type="entry name" value="MFS"/>
</dbReference>
<evidence type="ECO:0000256" key="8">
    <source>
        <dbReference type="ARBA" id="ARBA00023136"/>
    </source>
</evidence>
<dbReference type="PANTHER" id="PTHR11662:SF280">
    <property type="entry name" value="FI21844P1-RELATED"/>
    <property type="match status" value="1"/>
</dbReference>
<evidence type="ECO:0000256" key="2">
    <source>
        <dbReference type="ARBA" id="ARBA00008586"/>
    </source>
</evidence>
<feature type="transmembrane region" description="Helical" evidence="12">
    <location>
        <begin position="78"/>
        <end position="99"/>
    </location>
</feature>
<feature type="transmembrane region" description="Helical" evidence="12">
    <location>
        <begin position="396"/>
        <end position="420"/>
    </location>
</feature>
<keyword evidence="5" id="KW-0769">Symport</keyword>
<comment type="similarity">
    <text evidence="2">Belongs to the major facilitator superfamily. Sodium/anion cotransporter family.</text>
</comment>
<keyword evidence="7" id="KW-0915">Sodium</keyword>
<feature type="transmembrane region" description="Helical" evidence="12">
    <location>
        <begin position="303"/>
        <end position="325"/>
    </location>
</feature>
<evidence type="ECO:0000256" key="1">
    <source>
        <dbReference type="ARBA" id="ARBA00004141"/>
    </source>
</evidence>
<evidence type="ECO:0000313" key="14">
    <source>
        <dbReference type="EMBL" id="KAJ8923276.1"/>
    </source>
</evidence>
<dbReference type="GO" id="GO:0016020">
    <property type="term" value="C:membrane"/>
    <property type="evidence" value="ECO:0007669"/>
    <property type="project" value="UniProtKB-SubCell"/>
</dbReference>
<dbReference type="PROSITE" id="PS50850">
    <property type="entry name" value="MFS"/>
    <property type="match status" value="1"/>
</dbReference>
<protein>
    <recommendedName>
        <fullName evidence="11">Putative inorganic phosphate cotransporter</fullName>
    </recommendedName>
</protein>
<keyword evidence="9" id="KW-0739">Sodium transport</keyword>
<keyword evidence="15" id="KW-1185">Reference proteome</keyword>
<dbReference type="InterPro" id="IPR036259">
    <property type="entry name" value="MFS_trans_sf"/>
</dbReference>
<sequence length="473" mass="52213">MEVAKLLCCRNDDEVDQELINTRVSKIGYRHLQMILYFLLMTYTYCMRSVLSVAIVAMNTNTTSPNPNIPHYDWSNQSIVLSSFFWGYAILQLPSALLGKKFGVKWILVGCTMTNSGFCILIPLLAQHWGSTGVIIARFFQGLSQGCVPSLLNNLLGHWAPPSERSVIGTFSYSGAVFGNILALSTTGVISSSWVGWPFAFYLFGSLGIKWVLIWVWLGADRPGQHTGISAAERTYIETSLAYQEHRELHTPWKEILTSLPFWAITLSFVGANWGSSILMTEIPTYLDKILNYDIKSDSVLSAAPYVAMWICSVIFSSVCDMLINKEIFSRGTARKIFSSIGTMVPAVSLGLVGFIPKDRPQLSVALLIINGGVTAGGLCGFQVNHIDLSPNHAGTLMGLTNGLTSVFSIISPLIVQYIVTDQTNQLMWRTVFLITASVYAVTNIFYCIFGSGKVQAWNDPDQDEDEVAILET</sequence>
<feature type="transmembrane region" description="Helical" evidence="12">
    <location>
        <begin position="363"/>
        <end position="384"/>
    </location>
</feature>
<keyword evidence="6 12" id="KW-1133">Transmembrane helix</keyword>
<feature type="domain" description="Major facilitator superfamily (MFS) profile" evidence="13">
    <location>
        <begin position="32"/>
        <end position="455"/>
    </location>
</feature>
<accession>A0AAV8WC52</accession>
<dbReference type="AlphaFoldDB" id="A0AAV8WC52"/>
<evidence type="ECO:0000256" key="5">
    <source>
        <dbReference type="ARBA" id="ARBA00022847"/>
    </source>
</evidence>
<reference evidence="14 15" key="1">
    <citation type="journal article" date="2023" name="Insect Mol. Biol.">
        <title>Genome sequencing provides insights into the evolution of gene families encoding plant cell wall-degrading enzymes in longhorned beetles.</title>
        <authorList>
            <person name="Shin N.R."/>
            <person name="Okamura Y."/>
            <person name="Kirsch R."/>
            <person name="Pauchet Y."/>
        </authorList>
    </citation>
    <scope>NUCLEOTIDE SEQUENCE [LARGE SCALE GENOMIC DNA]</scope>
    <source>
        <strain evidence="14">EAD_L_NR</strain>
    </source>
</reference>
<dbReference type="Pfam" id="PF07690">
    <property type="entry name" value="MFS_1"/>
    <property type="match status" value="1"/>
</dbReference>
<dbReference type="CDD" id="cd17318">
    <property type="entry name" value="MFS_SLC17"/>
    <property type="match status" value="1"/>
</dbReference>
<dbReference type="GO" id="GO:0015293">
    <property type="term" value="F:symporter activity"/>
    <property type="evidence" value="ECO:0007669"/>
    <property type="project" value="UniProtKB-KW"/>
</dbReference>
<feature type="transmembrane region" description="Helical" evidence="12">
    <location>
        <begin position="262"/>
        <end position="283"/>
    </location>
</feature>
<keyword evidence="8 12" id="KW-0472">Membrane</keyword>
<comment type="function">
    <text evidence="10">May be an inorganic phosphate cotransporter.</text>
</comment>
<evidence type="ECO:0000256" key="7">
    <source>
        <dbReference type="ARBA" id="ARBA00023053"/>
    </source>
</evidence>
<evidence type="ECO:0000256" key="6">
    <source>
        <dbReference type="ARBA" id="ARBA00022989"/>
    </source>
</evidence>
<dbReference type="PANTHER" id="PTHR11662">
    <property type="entry name" value="SOLUTE CARRIER FAMILY 17"/>
    <property type="match status" value="1"/>
</dbReference>
<evidence type="ECO:0000256" key="9">
    <source>
        <dbReference type="ARBA" id="ARBA00023201"/>
    </source>
</evidence>
<feature type="transmembrane region" description="Helical" evidence="12">
    <location>
        <begin position="35"/>
        <end position="58"/>
    </location>
</feature>
<evidence type="ECO:0000256" key="11">
    <source>
        <dbReference type="ARBA" id="ARBA00068450"/>
    </source>
</evidence>
<proteinExistence type="inferred from homology"/>
<dbReference type="FunFam" id="1.20.1250.20:FF:000003">
    <property type="entry name" value="Solute carrier family 17 member 3"/>
    <property type="match status" value="1"/>
</dbReference>
<dbReference type="FunFam" id="1.20.1250.20:FF:000144">
    <property type="entry name" value="Picot, isoform B"/>
    <property type="match status" value="1"/>
</dbReference>
<evidence type="ECO:0000313" key="15">
    <source>
        <dbReference type="Proteomes" id="UP001159042"/>
    </source>
</evidence>
<organism evidence="14 15">
    <name type="scientific">Exocentrus adspersus</name>
    <dbReference type="NCBI Taxonomy" id="1586481"/>
    <lineage>
        <taxon>Eukaryota</taxon>
        <taxon>Metazoa</taxon>
        <taxon>Ecdysozoa</taxon>
        <taxon>Arthropoda</taxon>
        <taxon>Hexapoda</taxon>
        <taxon>Insecta</taxon>
        <taxon>Pterygota</taxon>
        <taxon>Neoptera</taxon>
        <taxon>Endopterygota</taxon>
        <taxon>Coleoptera</taxon>
        <taxon>Polyphaga</taxon>
        <taxon>Cucujiformia</taxon>
        <taxon>Chrysomeloidea</taxon>
        <taxon>Cerambycidae</taxon>
        <taxon>Lamiinae</taxon>
        <taxon>Acanthocinini</taxon>
        <taxon>Exocentrus</taxon>
    </lineage>
</organism>